<evidence type="ECO:0000313" key="3">
    <source>
        <dbReference type="Proteomes" id="UP001215280"/>
    </source>
</evidence>
<evidence type="ECO:0000313" key="2">
    <source>
        <dbReference type="EMBL" id="KAJ7732942.1"/>
    </source>
</evidence>
<name>A0AAD7MVX4_9AGAR</name>
<feature type="chain" id="PRO_5042206953" evidence="1">
    <location>
        <begin position="23"/>
        <end position="124"/>
    </location>
</feature>
<proteinExistence type="predicted"/>
<comment type="caution">
    <text evidence="2">The sequence shown here is derived from an EMBL/GenBank/DDBJ whole genome shotgun (WGS) entry which is preliminary data.</text>
</comment>
<gene>
    <name evidence="2" type="ORF">DFH07DRAFT_968215</name>
</gene>
<dbReference type="AlphaFoldDB" id="A0AAD7MVX4"/>
<dbReference type="Proteomes" id="UP001215280">
    <property type="component" value="Unassembled WGS sequence"/>
</dbReference>
<reference evidence="2" key="1">
    <citation type="submission" date="2023-03" db="EMBL/GenBank/DDBJ databases">
        <title>Massive genome expansion in bonnet fungi (Mycena s.s.) driven by repeated elements and novel gene families across ecological guilds.</title>
        <authorList>
            <consortium name="Lawrence Berkeley National Laboratory"/>
            <person name="Harder C.B."/>
            <person name="Miyauchi S."/>
            <person name="Viragh M."/>
            <person name="Kuo A."/>
            <person name="Thoen E."/>
            <person name="Andreopoulos B."/>
            <person name="Lu D."/>
            <person name="Skrede I."/>
            <person name="Drula E."/>
            <person name="Henrissat B."/>
            <person name="Morin E."/>
            <person name="Kohler A."/>
            <person name="Barry K."/>
            <person name="LaButti K."/>
            <person name="Morin E."/>
            <person name="Salamov A."/>
            <person name="Lipzen A."/>
            <person name="Mereny Z."/>
            <person name="Hegedus B."/>
            <person name="Baldrian P."/>
            <person name="Stursova M."/>
            <person name="Weitz H."/>
            <person name="Taylor A."/>
            <person name="Grigoriev I.V."/>
            <person name="Nagy L.G."/>
            <person name="Martin F."/>
            <person name="Kauserud H."/>
        </authorList>
    </citation>
    <scope>NUCLEOTIDE SEQUENCE</scope>
    <source>
        <strain evidence="2">CBHHK188m</strain>
    </source>
</reference>
<accession>A0AAD7MVX4</accession>
<keyword evidence="1" id="KW-0732">Signal</keyword>
<protein>
    <submittedName>
        <fullName evidence="2">Uncharacterized protein</fullName>
    </submittedName>
</protein>
<keyword evidence="3" id="KW-1185">Reference proteome</keyword>
<feature type="signal peptide" evidence="1">
    <location>
        <begin position="1"/>
        <end position="22"/>
    </location>
</feature>
<dbReference type="EMBL" id="JARJLG010000171">
    <property type="protein sequence ID" value="KAJ7732942.1"/>
    <property type="molecule type" value="Genomic_DNA"/>
</dbReference>
<sequence length="124" mass="13561">MVSFRSLITLLTLFASFCVVQGRYYTTRGRRQDTSTDTLTYILEDPSPTLTQAAIQSAYSVYVQACGSDLDAYAYSELSIYRSITGLGGIATAQITDTAFMAFMDNSDGVGLQPFSFRLTEASN</sequence>
<evidence type="ECO:0000256" key="1">
    <source>
        <dbReference type="SAM" id="SignalP"/>
    </source>
</evidence>
<organism evidence="2 3">
    <name type="scientific">Mycena maculata</name>
    <dbReference type="NCBI Taxonomy" id="230809"/>
    <lineage>
        <taxon>Eukaryota</taxon>
        <taxon>Fungi</taxon>
        <taxon>Dikarya</taxon>
        <taxon>Basidiomycota</taxon>
        <taxon>Agaricomycotina</taxon>
        <taxon>Agaricomycetes</taxon>
        <taxon>Agaricomycetidae</taxon>
        <taxon>Agaricales</taxon>
        <taxon>Marasmiineae</taxon>
        <taxon>Mycenaceae</taxon>
        <taxon>Mycena</taxon>
    </lineage>
</organism>